<accession>A0AAV7S417</accession>
<keyword evidence="2" id="KW-1185">Reference proteome</keyword>
<organism evidence="1 2">
    <name type="scientific">Pleurodeles waltl</name>
    <name type="common">Iberian ribbed newt</name>
    <dbReference type="NCBI Taxonomy" id="8319"/>
    <lineage>
        <taxon>Eukaryota</taxon>
        <taxon>Metazoa</taxon>
        <taxon>Chordata</taxon>
        <taxon>Craniata</taxon>
        <taxon>Vertebrata</taxon>
        <taxon>Euteleostomi</taxon>
        <taxon>Amphibia</taxon>
        <taxon>Batrachia</taxon>
        <taxon>Caudata</taxon>
        <taxon>Salamandroidea</taxon>
        <taxon>Salamandridae</taxon>
        <taxon>Pleurodelinae</taxon>
        <taxon>Pleurodeles</taxon>
    </lineage>
</organism>
<reference evidence="1" key="1">
    <citation type="journal article" date="2022" name="bioRxiv">
        <title>Sequencing and chromosome-scale assembly of the giantPleurodeles waltlgenome.</title>
        <authorList>
            <person name="Brown T."/>
            <person name="Elewa A."/>
            <person name="Iarovenko S."/>
            <person name="Subramanian E."/>
            <person name="Araus A.J."/>
            <person name="Petzold A."/>
            <person name="Susuki M."/>
            <person name="Suzuki K.-i.T."/>
            <person name="Hayashi T."/>
            <person name="Toyoda A."/>
            <person name="Oliveira C."/>
            <person name="Osipova E."/>
            <person name="Leigh N.D."/>
            <person name="Simon A."/>
            <person name="Yun M.H."/>
        </authorList>
    </citation>
    <scope>NUCLEOTIDE SEQUENCE</scope>
    <source>
        <strain evidence="1">20211129_DDA</strain>
        <tissue evidence="1">Liver</tissue>
    </source>
</reference>
<proteinExistence type="predicted"/>
<protein>
    <submittedName>
        <fullName evidence="1">Uncharacterized protein</fullName>
    </submittedName>
</protein>
<sequence>METAASVLPDPLCGRAMSFKGALWSRPVTMETAASVLPDPLCGRMMSFKVALWARLRNNGNCCKRPARPAVRARDEF</sequence>
<name>A0AAV7S417_PLEWA</name>
<evidence type="ECO:0000313" key="1">
    <source>
        <dbReference type="EMBL" id="KAJ1159526.1"/>
    </source>
</evidence>
<evidence type="ECO:0000313" key="2">
    <source>
        <dbReference type="Proteomes" id="UP001066276"/>
    </source>
</evidence>
<dbReference type="AlphaFoldDB" id="A0AAV7S417"/>
<dbReference type="Proteomes" id="UP001066276">
    <property type="component" value="Chromosome 4_2"/>
</dbReference>
<gene>
    <name evidence="1" type="ORF">NDU88_000033</name>
</gene>
<dbReference type="EMBL" id="JANPWB010000008">
    <property type="protein sequence ID" value="KAJ1159526.1"/>
    <property type="molecule type" value="Genomic_DNA"/>
</dbReference>
<comment type="caution">
    <text evidence="1">The sequence shown here is derived from an EMBL/GenBank/DDBJ whole genome shotgun (WGS) entry which is preliminary data.</text>
</comment>